<dbReference type="NCBIfam" id="TIGR02227">
    <property type="entry name" value="sigpep_I_bact"/>
    <property type="match status" value="1"/>
</dbReference>
<dbReference type="SUPFAM" id="SSF51306">
    <property type="entry name" value="LexA/Signal peptidase"/>
    <property type="match status" value="1"/>
</dbReference>
<feature type="active site" evidence="6">
    <location>
        <position position="134"/>
    </location>
</feature>
<dbReference type="PROSITE" id="PS00761">
    <property type="entry name" value="SPASE_I_3"/>
    <property type="match status" value="1"/>
</dbReference>
<comment type="caution">
    <text evidence="10">The sequence shown here is derived from an EMBL/GenBank/DDBJ whole genome shotgun (WGS) entry which is preliminary data.</text>
</comment>
<dbReference type="EC" id="3.4.21.89" evidence="4 7"/>
<comment type="subcellular location">
    <subcellularLocation>
        <location evidence="2">Cell membrane</location>
        <topology evidence="2">Single-pass type II membrane protein</topology>
    </subcellularLocation>
    <subcellularLocation>
        <location evidence="7">Membrane</location>
        <topology evidence="7">Single-pass type II membrane protein</topology>
    </subcellularLocation>
</comment>
<feature type="region of interest" description="Disordered" evidence="8">
    <location>
        <begin position="1"/>
        <end position="22"/>
    </location>
</feature>
<feature type="transmembrane region" description="Helical" evidence="7">
    <location>
        <begin position="33"/>
        <end position="52"/>
    </location>
</feature>
<evidence type="ECO:0000256" key="7">
    <source>
        <dbReference type="RuleBase" id="RU362042"/>
    </source>
</evidence>
<dbReference type="AlphaFoldDB" id="A0A3N4YRZ2"/>
<dbReference type="PANTHER" id="PTHR43390:SF1">
    <property type="entry name" value="CHLOROPLAST PROCESSING PEPTIDASE"/>
    <property type="match status" value="1"/>
</dbReference>
<feature type="domain" description="Peptidase S26" evidence="9">
    <location>
        <begin position="31"/>
        <end position="230"/>
    </location>
</feature>
<reference evidence="10 11" key="1">
    <citation type="submission" date="2018-11" db="EMBL/GenBank/DDBJ databases">
        <title>Sequencing the genomes of 1000 actinobacteria strains.</title>
        <authorList>
            <person name="Klenk H.-P."/>
        </authorList>
    </citation>
    <scope>NUCLEOTIDE SEQUENCE [LARGE SCALE GENOMIC DNA]</scope>
    <source>
        <strain evidence="10 11">DSM 15700</strain>
    </source>
</reference>
<comment type="similarity">
    <text evidence="3 7">Belongs to the peptidase S26 family.</text>
</comment>
<dbReference type="Pfam" id="PF10502">
    <property type="entry name" value="Peptidase_S26"/>
    <property type="match status" value="1"/>
</dbReference>
<evidence type="ECO:0000256" key="1">
    <source>
        <dbReference type="ARBA" id="ARBA00000677"/>
    </source>
</evidence>
<dbReference type="PANTHER" id="PTHR43390">
    <property type="entry name" value="SIGNAL PEPTIDASE I"/>
    <property type="match status" value="1"/>
</dbReference>
<keyword evidence="7" id="KW-0812">Transmembrane</keyword>
<evidence type="ECO:0000256" key="5">
    <source>
        <dbReference type="ARBA" id="ARBA00022801"/>
    </source>
</evidence>
<keyword evidence="7" id="KW-1133">Transmembrane helix</keyword>
<keyword evidence="5 7" id="KW-0378">Hydrolase</keyword>
<dbReference type="InterPro" id="IPR019758">
    <property type="entry name" value="Pept_S26A_signal_pept_1_CS"/>
</dbReference>
<dbReference type="InterPro" id="IPR036286">
    <property type="entry name" value="LexA/Signal_pep-like_sf"/>
</dbReference>
<evidence type="ECO:0000256" key="8">
    <source>
        <dbReference type="SAM" id="MobiDB-lite"/>
    </source>
</evidence>
<dbReference type="Gene3D" id="2.10.109.10">
    <property type="entry name" value="Umud Fragment, subunit A"/>
    <property type="match status" value="1"/>
</dbReference>
<dbReference type="GO" id="GO:0005886">
    <property type="term" value="C:plasma membrane"/>
    <property type="evidence" value="ECO:0007669"/>
    <property type="project" value="UniProtKB-SubCell"/>
</dbReference>
<dbReference type="InterPro" id="IPR019533">
    <property type="entry name" value="Peptidase_S26"/>
</dbReference>
<gene>
    <name evidence="10" type="ORF">EDD34_2802</name>
</gene>
<dbReference type="GO" id="GO:0006465">
    <property type="term" value="P:signal peptide processing"/>
    <property type="evidence" value="ECO:0007669"/>
    <property type="project" value="InterPro"/>
</dbReference>
<keyword evidence="7" id="KW-0472">Membrane</keyword>
<evidence type="ECO:0000256" key="4">
    <source>
        <dbReference type="ARBA" id="ARBA00013208"/>
    </source>
</evidence>
<organism evidence="10 11">
    <name type="scientific">Myceligenerans xiligouense</name>
    <dbReference type="NCBI Taxonomy" id="253184"/>
    <lineage>
        <taxon>Bacteria</taxon>
        <taxon>Bacillati</taxon>
        <taxon>Actinomycetota</taxon>
        <taxon>Actinomycetes</taxon>
        <taxon>Micrococcales</taxon>
        <taxon>Promicromonosporaceae</taxon>
        <taxon>Myceligenerans</taxon>
    </lineage>
</organism>
<evidence type="ECO:0000313" key="10">
    <source>
        <dbReference type="EMBL" id="RPF22154.1"/>
    </source>
</evidence>
<evidence type="ECO:0000259" key="9">
    <source>
        <dbReference type="Pfam" id="PF10502"/>
    </source>
</evidence>
<comment type="catalytic activity">
    <reaction evidence="1 7">
        <text>Cleavage of hydrophobic, N-terminal signal or leader sequences from secreted and periplasmic proteins.</text>
        <dbReference type="EC" id="3.4.21.89"/>
    </reaction>
</comment>
<evidence type="ECO:0000313" key="11">
    <source>
        <dbReference type="Proteomes" id="UP000280501"/>
    </source>
</evidence>
<dbReference type="PRINTS" id="PR00727">
    <property type="entry name" value="LEADERPTASE"/>
</dbReference>
<dbReference type="Proteomes" id="UP000280501">
    <property type="component" value="Unassembled WGS sequence"/>
</dbReference>
<sequence>MRSVTTYPVAQHAKSPRRSPKEQSGGLAVLKEIAIIVISALVLSFLIKTFLVQSFYIPSASMEDTLITGDRVMVSRLTPGLIELERGDIVVFVDPGGWLQPYVPPDRGPVGNAITAGLTVVGLLPSDTGEHLIKRAIGLPGDHVECDAECADSGGPVRINGVPIDESLYVKAGNSPSGGKPFDVTVPDDMLFVMGDHRQSSSDSRFNTSKPGGGFVPVDNVVGTAFSTVWPLDRMEWHSNPDSVFTKVPDATGPAPQTSA</sequence>
<name>A0A3N4YRZ2_9MICO</name>
<keyword evidence="7" id="KW-0645">Protease</keyword>
<evidence type="ECO:0000256" key="2">
    <source>
        <dbReference type="ARBA" id="ARBA00004401"/>
    </source>
</evidence>
<keyword evidence="11" id="KW-1185">Reference proteome</keyword>
<feature type="active site" evidence="6">
    <location>
        <position position="61"/>
    </location>
</feature>
<feature type="region of interest" description="Disordered" evidence="8">
    <location>
        <begin position="240"/>
        <end position="260"/>
    </location>
</feature>
<accession>A0A3N4YRZ2</accession>
<dbReference type="InterPro" id="IPR000223">
    <property type="entry name" value="Pept_S26A_signal_pept_1"/>
</dbReference>
<dbReference type="GO" id="GO:0004252">
    <property type="term" value="F:serine-type endopeptidase activity"/>
    <property type="evidence" value="ECO:0007669"/>
    <property type="project" value="InterPro"/>
</dbReference>
<dbReference type="EMBL" id="RKQZ01000001">
    <property type="protein sequence ID" value="RPF22154.1"/>
    <property type="molecule type" value="Genomic_DNA"/>
</dbReference>
<evidence type="ECO:0000256" key="3">
    <source>
        <dbReference type="ARBA" id="ARBA00009370"/>
    </source>
</evidence>
<evidence type="ECO:0000256" key="6">
    <source>
        <dbReference type="PIRSR" id="PIRSR600223-1"/>
    </source>
</evidence>
<protein>
    <recommendedName>
        <fullName evidence="4 7">Signal peptidase I</fullName>
        <ecNumber evidence="4 7">3.4.21.89</ecNumber>
    </recommendedName>
</protein>
<dbReference type="CDD" id="cd06530">
    <property type="entry name" value="S26_SPase_I"/>
    <property type="match status" value="1"/>
</dbReference>
<dbReference type="GO" id="GO:0009003">
    <property type="term" value="F:signal peptidase activity"/>
    <property type="evidence" value="ECO:0007669"/>
    <property type="project" value="UniProtKB-EC"/>
</dbReference>
<proteinExistence type="inferred from homology"/>